<evidence type="ECO:0000313" key="2">
    <source>
        <dbReference type="EMBL" id="KFK36021.1"/>
    </source>
</evidence>
<dbReference type="Gramene" id="KFK36021">
    <property type="protein sequence ID" value="KFK36021"/>
    <property type="gene ID" value="AALP_AA4G067600"/>
</dbReference>
<dbReference type="Proteomes" id="UP000029120">
    <property type="component" value="Chromosome 4"/>
</dbReference>
<dbReference type="eggNOG" id="KOG0987">
    <property type="taxonomic scope" value="Eukaryota"/>
</dbReference>
<dbReference type="GO" id="GO:0005783">
    <property type="term" value="C:endoplasmic reticulum"/>
    <property type="evidence" value="ECO:0007669"/>
    <property type="project" value="EnsemblPlants"/>
</dbReference>
<reference evidence="3" key="1">
    <citation type="journal article" date="2015" name="Nat. Plants">
        <title>Genome expansion of Arabis alpina linked with retrotransposition and reduced symmetric DNA methylation.</title>
        <authorList>
            <person name="Willing E.M."/>
            <person name="Rawat V."/>
            <person name="Mandakova T."/>
            <person name="Maumus F."/>
            <person name="James G.V."/>
            <person name="Nordstroem K.J."/>
            <person name="Becker C."/>
            <person name="Warthmann N."/>
            <person name="Chica C."/>
            <person name="Szarzynska B."/>
            <person name="Zytnicki M."/>
            <person name="Albani M.C."/>
            <person name="Kiefer C."/>
            <person name="Bergonzi S."/>
            <person name="Castaings L."/>
            <person name="Mateos J.L."/>
            <person name="Berns M.C."/>
            <person name="Bujdoso N."/>
            <person name="Piofczyk T."/>
            <person name="de Lorenzo L."/>
            <person name="Barrero-Sicilia C."/>
            <person name="Mateos I."/>
            <person name="Piednoel M."/>
            <person name="Hagmann J."/>
            <person name="Chen-Min-Tao R."/>
            <person name="Iglesias-Fernandez R."/>
            <person name="Schuster S.C."/>
            <person name="Alonso-Blanco C."/>
            <person name="Roudier F."/>
            <person name="Carbonero P."/>
            <person name="Paz-Ares J."/>
            <person name="Davis S.J."/>
            <person name="Pecinka A."/>
            <person name="Quesneville H."/>
            <person name="Colot V."/>
            <person name="Lysak M.A."/>
            <person name="Weigel D."/>
            <person name="Coupland G."/>
            <person name="Schneeberger K."/>
        </authorList>
    </citation>
    <scope>NUCLEOTIDE SEQUENCE [LARGE SCALE GENOMIC DNA]</scope>
    <source>
        <strain evidence="3">cv. Pajares</strain>
    </source>
</reference>
<organism evidence="2 3">
    <name type="scientific">Arabis alpina</name>
    <name type="common">Alpine rock-cress</name>
    <dbReference type="NCBI Taxonomy" id="50452"/>
    <lineage>
        <taxon>Eukaryota</taxon>
        <taxon>Viridiplantae</taxon>
        <taxon>Streptophyta</taxon>
        <taxon>Embryophyta</taxon>
        <taxon>Tracheophyta</taxon>
        <taxon>Spermatophyta</taxon>
        <taxon>Magnoliopsida</taxon>
        <taxon>eudicotyledons</taxon>
        <taxon>Gunneridae</taxon>
        <taxon>Pentapetalae</taxon>
        <taxon>rosids</taxon>
        <taxon>malvids</taxon>
        <taxon>Brassicales</taxon>
        <taxon>Brassicaceae</taxon>
        <taxon>Arabideae</taxon>
        <taxon>Arabis</taxon>
    </lineage>
</organism>
<feature type="chain" id="PRO_5001822764" description="Organ specific protein" evidence="1">
    <location>
        <begin position="24"/>
        <end position="79"/>
    </location>
</feature>
<evidence type="ECO:0000256" key="1">
    <source>
        <dbReference type="SAM" id="SignalP"/>
    </source>
</evidence>
<dbReference type="PANTHER" id="PTHR33731">
    <property type="entry name" value="PROTEIN, PUTATIVE-RELATED"/>
    <property type="match status" value="1"/>
</dbReference>
<dbReference type="GO" id="GO:0005773">
    <property type="term" value="C:vacuole"/>
    <property type="evidence" value="ECO:0007669"/>
    <property type="project" value="EnsemblPlants"/>
</dbReference>
<keyword evidence="1" id="KW-0732">Signal</keyword>
<proteinExistence type="predicted"/>
<evidence type="ECO:0008006" key="4">
    <source>
        <dbReference type="Google" id="ProtNLM"/>
    </source>
</evidence>
<feature type="signal peptide" evidence="1">
    <location>
        <begin position="1"/>
        <end position="23"/>
    </location>
</feature>
<gene>
    <name evidence="2" type="ordered locus">AALP_Aa4g067600</name>
</gene>
<evidence type="ECO:0000313" key="3">
    <source>
        <dbReference type="Proteomes" id="UP000029120"/>
    </source>
</evidence>
<name>A0A087H1L9_ARAAL</name>
<dbReference type="AlphaFoldDB" id="A0A087H1L9"/>
<accession>A0A087H1L9</accession>
<keyword evidence="3" id="KW-1185">Reference proteome</keyword>
<protein>
    <recommendedName>
        <fullName evidence="4">Organ specific protein</fullName>
    </recommendedName>
</protein>
<sequence length="79" mass="9468">MKQQQYLVVFFFVFLMFVNMSEGRVGGVAEEYWKKMMNNQPLPEPIKELLYNPFRNAQEKFITNFDTKSIVIIYHTPLE</sequence>
<dbReference type="OrthoDB" id="1734141at2759"/>
<dbReference type="EMBL" id="CM002872">
    <property type="protein sequence ID" value="KFK36021.1"/>
    <property type="molecule type" value="Genomic_DNA"/>
</dbReference>
<dbReference type="PANTHER" id="PTHR33731:SF17">
    <property type="entry name" value="ORGAN-SPECIFIC PROTEIN P4-LIKE"/>
    <property type="match status" value="1"/>
</dbReference>
<dbReference type="OMA" id="NVMNGQP"/>